<name>A0A2N0Z530_9BACI</name>
<dbReference type="InterPro" id="IPR018457">
    <property type="entry name" value="LacY/RafB_perm_fam_CS"/>
</dbReference>
<dbReference type="OrthoDB" id="9150135at2"/>
<evidence type="ECO:0000256" key="9">
    <source>
        <dbReference type="ARBA" id="ARBA00023136"/>
    </source>
</evidence>
<dbReference type="PROSITE" id="PS50850">
    <property type="entry name" value="MFS"/>
    <property type="match status" value="1"/>
</dbReference>
<evidence type="ECO:0000259" key="11">
    <source>
        <dbReference type="PROSITE" id="PS50850"/>
    </source>
</evidence>
<dbReference type="EMBL" id="PISE01000011">
    <property type="protein sequence ID" value="PKG24610.1"/>
    <property type="molecule type" value="Genomic_DNA"/>
</dbReference>
<evidence type="ECO:0000256" key="10">
    <source>
        <dbReference type="SAM" id="Phobius"/>
    </source>
</evidence>
<keyword evidence="5" id="KW-0997">Cell inner membrane</keyword>
<feature type="transmembrane region" description="Helical" evidence="10">
    <location>
        <begin position="167"/>
        <end position="186"/>
    </location>
</feature>
<sequence>MRKLNKNYWVFGVFFMFYFFIWAACTMFLSLWLTKEAGLSATKTGIIFSAISIAAICYQPFFGIISDKLGLKKNLLWVFIILLVFIAPFFIYIFPALLKTNIILAAIIGGAYLGAIFNGGVGAIEAYIERVSHLNGFEYGRVRVFGNIGAAVSTFVTGHLFNTNPDLIFWISSIIAILLAVVFIFAKTGDMDTRSLANAHVEKKTVSTKESTISLFKNKKFWLFVVYVLGVGCIYDVYDQQFAVYFTQFFSTAEKGTEVFGNLVTFQIFLEGIIMILAPFIINKIGAKNALLYAGFIMSFRILGSGFADGPVAISLLKLMHALEVPILLVAVFKYISANFDMRLSATIYLIGFQFSKQVGSIFLSTIAGNMYDTVGFQSAYLLLGSIALVFTIISIFTLSGNEKLAFRKNVSVKTVS</sequence>
<keyword evidence="9 10" id="KW-0472">Membrane</keyword>
<keyword evidence="3" id="KW-0813">Transport</keyword>
<dbReference type="NCBIfam" id="TIGR00882">
    <property type="entry name" value="2A0105"/>
    <property type="match status" value="1"/>
</dbReference>
<feature type="transmembrane region" description="Helical" evidence="10">
    <location>
        <begin position="258"/>
        <end position="278"/>
    </location>
</feature>
<evidence type="ECO:0000313" key="12">
    <source>
        <dbReference type="EMBL" id="PKG24610.1"/>
    </source>
</evidence>
<gene>
    <name evidence="12" type="primary">lacY</name>
    <name evidence="12" type="ORF">CWS01_04940</name>
</gene>
<dbReference type="PROSITE" id="PS00896">
    <property type="entry name" value="LACY_1"/>
    <property type="match status" value="1"/>
</dbReference>
<dbReference type="InterPro" id="IPR036259">
    <property type="entry name" value="MFS_trans_sf"/>
</dbReference>
<evidence type="ECO:0000256" key="7">
    <source>
        <dbReference type="ARBA" id="ARBA00022692"/>
    </source>
</evidence>
<dbReference type="PROSITE" id="PS51257">
    <property type="entry name" value="PROKAR_LIPOPROTEIN"/>
    <property type="match status" value="1"/>
</dbReference>
<dbReference type="GO" id="GO:0015528">
    <property type="term" value="F:lactose:proton symporter activity"/>
    <property type="evidence" value="ECO:0007669"/>
    <property type="project" value="TreeGrafter"/>
</dbReference>
<comment type="similarity">
    <text evidence="2">Belongs to the major facilitator superfamily. Oligosaccharide:H(+) symporter (OHS) (TC 2.A.1.5) family.</text>
</comment>
<evidence type="ECO:0000256" key="6">
    <source>
        <dbReference type="ARBA" id="ARBA00022597"/>
    </source>
</evidence>
<dbReference type="AlphaFoldDB" id="A0A2N0Z530"/>
<evidence type="ECO:0000256" key="1">
    <source>
        <dbReference type="ARBA" id="ARBA00004429"/>
    </source>
</evidence>
<dbReference type="Proteomes" id="UP000233375">
    <property type="component" value="Unassembled WGS sequence"/>
</dbReference>
<keyword evidence="13" id="KW-1185">Reference proteome</keyword>
<feature type="transmembrane region" description="Helical" evidence="10">
    <location>
        <begin position="290"/>
        <end position="308"/>
    </location>
</feature>
<evidence type="ECO:0000256" key="8">
    <source>
        <dbReference type="ARBA" id="ARBA00022989"/>
    </source>
</evidence>
<evidence type="ECO:0000256" key="3">
    <source>
        <dbReference type="ARBA" id="ARBA00022448"/>
    </source>
</evidence>
<keyword evidence="7 10" id="KW-0812">Transmembrane</keyword>
<keyword evidence="4" id="KW-1003">Cell membrane</keyword>
<accession>A0A2N0Z530</accession>
<protein>
    <submittedName>
        <fullName evidence="12">MFS transporter</fullName>
    </submittedName>
</protein>
<feature type="transmembrane region" description="Helical" evidence="10">
    <location>
        <begin position="102"/>
        <end position="124"/>
    </location>
</feature>
<reference evidence="12 13" key="1">
    <citation type="journal article" date="2003" name="Int. J. Syst. Evol. Microbiol.">
        <title>Bacillus nealsonii sp. nov., isolated from a spacecraft-assembly facility, whose spores are gamma-radiation resistant.</title>
        <authorList>
            <person name="Venkateswaran K."/>
            <person name="Kempf M."/>
            <person name="Chen F."/>
            <person name="Satomi M."/>
            <person name="Nicholson W."/>
            <person name="Kern R."/>
        </authorList>
    </citation>
    <scope>NUCLEOTIDE SEQUENCE [LARGE SCALE GENOMIC DNA]</scope>
    <source>
        <strain evidence="12 13">FO-92</strain>
    </source>
</reference>
<evidence type="ECO:0000313" key="13">
    <source>
        <dbReference type="Proteomes" id="UP000233375"/>
    </source>
</evidence>
<feature type="transmembrane region" description="Helical" evidence="10">
    <location>
        <begin position="7"/>
        <end position="33"/>
    </location>
</feature>
<evidence type="ECO:0000256" key="2">
    <source>
        <dbReference type="ARBA" id="ARBA00008980"/>
    </source>
</evidence>
<dbReference type="PRINTS" id="PR00174">
    <property type="entry name" value="LACYSMPORT"/>
</dbReference>
<comment type="subcellular location">
    <subcellularLocation>
        <location evidence="1">Cell inner membrane</location>
        <topology evidence="1">Multi-pass membrane protein</topology>
    </subcellularLocation>
</comment>
<feature type="domain" description="Major facilitator superfamily (MFS) profile" evidence="11">
    <location>
        <begin position="1"/>
        <end position="403"/>
    </location>
</feature>
<feature type="transmembrane region" description="Helical" evidence="10">
    <location>
        <begin position="221"/>
        <end position="238"/>
    </location>
</feature>
<dbReference type="PANTHER" id="PTHR23522">
    <property type="entry name" value="BLL5896 PROTEIN"/>
    <property type="match status" value="1"/>
</dbReference>
<feature type="transmembrane region" description="Helical" evidence="10">
    <location>
        <begin position="45"/>
        <end position="63"/>
    </location>
</feature>
<dbReference type="Pfam" id="PF01306">
    <property type="entry name" value="LacY_symp"/>
    <property type="match status" value="1"/>
</dbReference>
<dbReference type="RefSeq" id="WP_101175957.1">
    <property type="nucleotide sequence ID" value="NZ_PISE01000011.1"/>
</dbReference>
<dbReference type="NCBIfam" id="NF007077">
    <property type="entry name" value="PRK09528.1"/>
    <property type="match status" value="1"/>
</dbReference>
<dbReference type="InterPro" id="IPR020846">
    <property type="entry name" value="MFS_dom"/>
</dbReference>
<evidence type="ECO:0000256" key="4">
    <source>
        <dbReference type="ARBA" id="ARBA00022475"/>
    </source>
</evidence>
<feature type="transmembrane region" description="Helical" evidence="10">
    <location>
        <begin position="348"/>
        <end position="368"/>
    </location>
</feature>
<feature type="transmembrane region" description="Helical" evidence="10">
    <location>
        <begin position="75"/>
        <end position="96"/>
    </location>
</feature>
<proteinExistence type="inferred from homology"/>
<evidence type="ECO:0000256" key="5">
    <source>
        <dbReference type="ARBA" id="ARBA00022519"/>
    </source>
</evidence>
<keyword evidence="8 10" id="KW-1133">Transmembrane helix</keyword>
<dbReference type="Gene3D" id="1.20.1250.20">
    <property type="entry name" value="MFS general substrate transporter like domains"/>
    <property type="match status" value="2"/>
</dbReference>
<feature type="transmembrane region" description="Helical" evidence="10">
    <location>
        <begin position="144"/>
        <end position="161"/>
    </location>
</feature>
<keyword evidence="6" id="KW-0762">Sugar transport</keyword>
<feature type="transmembrane region" description="Helical" evidence="10">
    <location>
        <begin position="380"/>
        <end position="399"/>
    </location>
</feature>
<feature type="transmembrane region" description="Helical" evidence="10">
    <location>
        <begin position="314"/>
        <end position="336"/>
    </location>
</feature>
<comment type="caution">
    <text evidence="12">The sequence shown here is derived from an EMBL/GenBank/DDBJ whole genome shotgun (WGS) entry which is preliminary data.</text>
</comment>
<dbReference type="InterPro" id="IPR000576">
    <property type="entry name" value="LacY/RafB_perm_fam"/>
</dbReference>
<organism evidence="12 13">
    <name type="scientific">Niallia nealsonii</name>
    <dbReference type="NCBI Taxonomy" id="115979"/>
    <lineage>
        <taxon>Bacteria</taxon>
        <taxon>Bacillati</taxon>
        <taxon>Bacillota</taxon>
        <taxon>Bacilli</taxon>
        <taxon>Bacillales</taxon>
        <taxon>Bacillaceae</taxon>
        <taxon>Niallia</taxon>
    </lineage>
</organism>
<dbReference type="PANTHER" id="PTHR23522:SF10">
    <property type="entry name" value="3-PHENYLPROPIONIC ACID TRANSPORTER-RELATED"/>
    <property type="match status" value="1"/>
</dbReference>
<dbReference type="GO" id="GO:0030395">
    <property type="term" value="F:lactose binding"/>
    <property type="evidence" value="ECO:0007669"/>
    <property type="project" value="TreeGrafter"/>
</dbReference>
<dbReference type="GO" id="GO:0005886">
    <property type="term" value="C:plasma membrane"/>
    <property type="evidence" value="ECO:0007669"/>
    <property type="project" value="UniProtKB-SubCell"/>
</dbReference>
<dbReference type="SUPFAM" id="SSF103473">
    <property type="entry name" value="MFS general substrate transporter"/>
    <property type="match status" value="1"/>
</dbReference>